<dbReference type="InterPro" id="IPR051531">
    <property type="entry name" value="N-acetyltransferase"/>
</dbReference>
<keyword evidence="4" id="KW-1185">Reference proteome</keyword>
<dbReference type="Proteomes" id="UP001549047">
    <property type="component" value="Unassembled WGS sequence"/>
</dbReference>
<evidence type="ECO:0000256" key="1">
    <source>
        <dbReference type="SAM" id="Phobius"/>
    </source>
</evidence>
<comment type="caution">
    <text evidence="3">The sequence shown here is derived from an EMBL/GenBank/DDBJ whole genome shotgun (WGS) entry which is preliminary data.</text>
</comment>
<keyword evidence="1" id="KW-0812">Transmembrane</keyword>
<proteinExistence type="predicted"/>
<dbReference type="EMBL" id="JBEPMB010000004">
    <property type="protein sequence ID" value="MET3614496.1"/>
    <property type="molecule type" value="Genomic_DNA"/>
</dbReference>
<evidence type="ECO:0000313" key="3">
    <source>
        <dbReference type="EMBL" id="MET3614496.1"/>
    </source>
</evidence>
<gene>
    <name evidence="3" type="ORF">ABID16_002833</name>
</gene>
<dbReference type="Gene3D" id="3.40.630.30">
    <property type="match status" value="1"/>
</dbReference>
<organism evidence="3 4">
    <name type="scientific">Rhizobium aquaticum</name>
    <dbReference type="NCBI Taxonomy" id="1549636"/>
    <lineage>
        <taxon>Bacteria</taxon>
        <taxon>Pseudomonadati</taxon>
        <taxon>Pseudomonadota</taxon>
        <taxon>Alphaproteobacteria</taxon>
        <taxon>Hyphomicrobiales</taxon>
        <taxon>Rhizobiaceae</taxon>
        <taxon>Rhizobium/Agrobacterium group</taxon>
        <taxon>Rhizobium</taxon>
    </lineage>
</organism>
<feature type="domain" description="N-acetyltransferase" evidence="2">
    <location>
        <begin position="1"/>
        <end position="120"/>
    </location>
</feature>
<keyword evidence="1" id="KW-0472">Membrane</keyword>
<keyword evidence="1" id="KW-1133">Transmembrane helix</keyword>
<evidence type="ECO:0000259" key="2">
    <source>
        <dbReference type="Pfam" id="PF13302"/>
    </source>
</evidence>
<protein>
    <submittedName>
        <fullName evidence="3">RimJ/RimL family protein N-acetyltransferase</fullName>
    </submittedName>
</protein>
<reference evidence="3 4" key="1">
    <citation type="submission" date="2024-06" db="EMBL/GenBank/DDBJ databases">
        <title>Genomic Encyclopedia of Type Strains, Phase IV (KMG-IV): sequencing the most valuable type-strain genomes for metagenomic binning, comparative biology and taxonomic classification.</title>
        <authorList>
            <person name="Goeker M."/>
        </authorList>
    </citation>
    <scope>NUCLEOTIDE SEQUENCE [LARGE SCALE GENOMIC DNA]</scope>
    <source>
        <strain evidence="3 4">DSM 29780</strain>
    </source>
</reference>
<dbReference type="SUPFAM" id="SSF55729">
    <property type="entry name" value="Acyl-CoA N-acyltransferases (Nat)"/>
    <property type="match status" value="1"/>
</dbReference>
<name>A0ABV2J182_9HYPH</name>
<dbReference type="InterPro" id="IPR000182">
    <property type="entry name" value="GNAT_dom"/>
</dbReference>
<dbReference type="PANTHER" id="PTHR43792:SF1">
    <property type="entry name" value="N-ACETYLTRANSFERASE DOMAIN-CONTAINING PROTEIN"/>
    <property type="match status" value="1"/>
</dbReference>
<dbReference type="InterPro" id="IPR016181">
    <property type="entry name" value="Acyl_CoA_acyltransferase"/>
</dbReference>
<accession>A0ABV2J182</accession>
<dbReference type="PANTHER" id="PTHR43792">
    <property type="entry name" value="GNAT FAMILY, PUTATIVE (AFU_ORTHOLOGUE AFUA_3G00765)-RELATED-RELATED"/>
    <property type="match status" value="1"/>
</dbReference>
<evidence type="ECO:0000313" key="4">
    <source>
        <dbReference type="Proteomes" id="UP001549047"/>
    </source>
</evidence>
<dbReference type="Pfam" id="PF13302">
    <property type="entry name" value="Acetyltransf_3"/>
    <property type="match status" value="1"/>
</dbReference>
<feature type="transmembrane region" description="Helical" evidence="1">
    <location>
        <begin position="20"/>
        <end position="43"/>
    </location>
</feature>
<sequence length="144" mass="15759">MMADPDNSRFIGGPLGARAAWASLSIMAGAWGLHGFGNFSVLLKSTGEWIGRAGPWMPPGWPGPEIGWAFLKDHWGQGYAAEATRATIAWSREALGWDHAIHIIHPENSPSMALAERIGSRFEREIPPRALDNAVPLLIFSQKF</sequence>